<proteinExistence type="predicted"/>
<organism evidence="1 2">
    <name type="scientific">Cytobacillus spartinae</name>
    <dbReference type="NCBI Taxonomy" id="3299023"/>
    <lineage>
        <taxon>Bacteria</taxon>
        <taxon>Bacillati</taxon>
        <taxon>Bacillota</taxon>
        <taxon>Bacilli</taxon>
        <taxon>Bacillales</taxon>
        <taxon>Bacillaceae</taxon>
        <taxon>Cytobacillus</taxon>
    </lineage>
</organism>
<evidence type="ECO:0000313" key="1">
    <source>
        <dbReference type="EMBL" id="MFE8703046.1"/>
    </source>
</evidence>
<comment type="caution">
    <text evidence="1">The sequence shown here is derived from an EMBL/GenBank/DDBJ whole genome shotgun (WGS) entry which is preliminary data.</text>
</comment>
<dbReference type="EMBL" id="JBIACK010000013">
    <property type="protein sequence ID" value="MFE8703046.1"/>
    <property type="molecule type" value="Genomic_DNA"/>
</dbReference>
<dbReference type="Proteomes" id="UP001601059">
    <property type="component" value="Unassembled WGS sequence"/>
</dbReference>
<protein>
    <submittedName>
        <fullName evidence="1">Uncharacterized protein</fullName>
    </submittedName>
</protein>
<accession>A0ABW6KFW0</accession>
<keyword evidence="2" id="KW-1185">Reference proteome</keyword>
<name>A0ABW6KFW0_9BACI</name>
<reference evidence="1 2" key="1">
    <citation type="submission" date="2024-08" db="EMBL/GenBank/DDBJ databases">
        <title>Two novel Cytobacillus novel species.</title>
        <authorList>
            <person name="Liu G."/>
        </authorList>
    </citation>
    <scope>NUCLEOTIDE SEQUENCE [LARGE SCALE GENOMIC DNA]</scope>
    <source>
        <strain evidence="1 2">FJAT-54145</strain>
    </source>
</reference>
<dbReference type="RefSeq" id="WP_389363251.1">
    <property type="nucleotide sequence ID" value="NZ_JBIACK010000013.1"/>
</dbReference>
<evidence type="ECO:0000313" key="2">
    <source>
        <dbReference type="Proteomes" id="UP001601059"/>
    </source>
</evidence>
<sequence length="41" mass="4933">MLFKVRVQEKMIFLLLVEMKDKADKKGWRNVRHSVDEGQND</sequence>
<gene>
    <name evidence="1" type="ORF">ACFYKX_20920</name>
</gene>